<dbReference type="EMBL" id="KV441407">
    <property type="protein sequence ID" value="OAF55805.1"/>
    <property type="molecule type" value="Genomic_DNA"/>
</dbReference>
<dbReference type="Proteomes" id="UP000077154">
    <property type="component" value="Unassembled WGS sequence"/>
</dbReference>
<evidence type="ECO:0000256" key="4">
    <source>
        <dbReference type="ARBA" id="ARBA00022833"/>
    </source>
</evidence>
<reference evidence="7" key="1">
    <citation type="submission" date="2016-03" db="EMBL/GenBank/DDBJ databases">
        <title>Updated assembly of Pseudogymnoascus destructans, the fungus causing white-nose syndrome of bats.</title>
        <authorList>
            <person name="Palmer J.M."/>
            <person name="Drees K.P."/>
            <person name="Foster J.T."/>
            <person name="Lindner D.L."/>
        </authorList>
    </citation>
    <scope>NUCLEOTIDE SEQUENCE [LARGE SCALE GENOMIC DNA]</scope>
    <source>
        <strain evidence="7">20631-21</strain>
    </source>
</reference>
<dbReference type="GO" id="GO:0005634">
    <property type="term" value="C:nucleus"/>
    <property type="evidence" value="ECO:0007669"/>
    <property type="project" value="UniProtKB-SubCell"/>
</dbReference>
<comment type="subcellular location">
    <subcellularLocation>
        <location evidence="1">Nucleus</location>
    </subcellularLocation>
</comment>
<dbReference type="GO" id="GO:0008270">
    <property type="term" value="F:zinc ion binding"/>
    <property type="evidence" value="ECO:0007669"/>
    <property type="project" value="UniProtKB-KW"/>
</dbReference>
<dbReference type="SUPFAM" id="SSF53098">
    <property type="entry name" value="Ribonuclease H-like"/>
    <property type="match status" value="1"/>
</dbReference>
<evidence type="ECO:0000256" key="5">
    <source>
        <dbReference type="ARBA" id="ARBA00023242"/>
    </source>
</evidence>
<feature type="region of interest" description="Disordered" evidence="6">
    <location>
        <begin position="1"/>
        <end position="22"/>
    </location>
</feature>
<keyword evidence="2" id="KW-0479">Metal-binding</keyword>
<dbReference type="InterPro" id="IPR012337">
    <property type="entry name" value="RNaseH-like_sf"/>
</dbReference>
<evidence type="ECO:0000256" key="6">
    <source>
        <dbReference type="SAM" id="MobiDB-lite"/>
    </source>
</evidence>
<gene>
    <name evidence="7" type="ORF">VC83_07911</name>
</gene>
<dbReference type="OrthoDB" id="2677621at2759"/>
<sequence>MSSPSPFTMMNQSQFEHPLTSDTEDINSPFEPALIFSQDDVLSGIEAPLDELLEKLLKSPNNRYVIWKEDTANEWHQWWTAKISNNINREIFRHMVWTRSKRSLYGLNSTKELRSELAILRYYKGWITNSFTLTAACAFGKGYHTAFHTYSMARAVDYSHNFIKPPFSNSGEQEVRKVLNMLKPDLEIPHRTVIRKELTMQFNNVMEKLLLDLPPMAKVSIALDGWQSPFKLAFLAITVYYITDDWQWRECLIGFEPMTGVHSGQNMAAVVHNVLEQFNITGRLFLRDN</sequence>
<keyword evidence="3" id="KW-0863">Zinc-finger</keyword>
<dbReference type="PANTHER" id="PTHR46481">
    <property type="entry name" value="ZINC FINGER BED DOMAIN-CONTAINING PROTEIN 4"/>
    <property type="match status" value="1"/>
</dbReference>
<name>A0A177A0K8_9PEZI</name>
<protein>
    <submittedName>
        <fullName evidence="7">Uncharacterized protein</fullName>
    </submittedName>
</protein>
<organism evidence="7">
    <name type="scientific">Pseudogymnoascus destructans</name>
    <dbReference type="NCBI Taxonomy" id="655981"/>
    <lineage>
        <taxon>Eukaryota</taxon>
        <taxon>Fungi</taxon>
        <taxon>Dikarya</taxon>
        <taxon>Ascomycota</taxon>
        <taxon>Pezizomycotina</taxon>
        <taxon>Leotiomycetes</taxon>
        <taxon>Thelebolales</taxon>
        <taxon>Thelebolaceae</taxon>
        <taxon>Pseudogymnoascus</taxon>
    </lineage>
</organism>
<evidence type="ECO:0000313" key="7">
    <source>
        <dbReference type="EMBL" id="OAF55805.1"/>
    </source>
</evidence>
<evidence type="ECO:0000256" key="1">
    <source>
        <dbReference type="ARBA" id="ARBA00004123"/>
    </source>
</evidence>
<dbReference type="RefSeq" id="XP_024321104.1">
    <property type="nucleotide sequence ID" value="XM_024471475.1"/>
</dbReference>
<proteinExistence type="predicted"/>
<evidence type="ECO:0000256" key="3">
    <source>
        <dbReference type="ARBA" id="ARBA00022771"/>
    </source>
</evidence>
<feature type="compositionally biased region" description="Polar residues" evidence="6">
    <location>
        <begin position="1"/>
        <end position="15"/>
    </location>
</feature>
<dbReference type="InterPro" id="IPR052035">
    <property type="entry name" value="ZnF_BED_domain_contain"/>
</dbReference>
<evidence type="ECO:0000256" key="2">
    <source>
        <dbReference type="ARBA" id="ARBA00022723"/>
    </source>
</evidence>
<dbReference type="PANTHER" id="PTHR46481:SF10">
    <property type="entry name" value="ZINC FINGER BED DOMAIN-CONTAINING PROTEIN 39"/>
    <property type="match status" value="1"/>
</dbReference>
<accession>A0A177A0K8</accession>
<dbReference type="GeneID" id="36290955"/>
<keyword evidence="5" id="KW-0539">Nucleus</keyword>
<keyword evidence="4" id="KW-0862">Zinc</keyword>
<dbReference type="AlphaFoldDB" id="A0A177A0K8"/>
<dbReference type="VEuPathDB" id="FungiDB:GMDG_08680"/>